<feature type="transmembrane region" description="Helical" evidence="10">
    <location>
        <begin position="316"/>
        <end position="337"/>
    </location>
</feature>
<keyword evidence="5 10" id="KW-0812">Transmembrane</keyword>
<keyword evidence="3" id="KW-0050">Antiport</keyword>
<dbReference type="NCBIfam" id="TIGR00797">
    <property type="entry name" value="matE"/>
    <property type="match status" value="1"/>
</dbReference>
<evidence type="ECO:0000256" key="8">
    <source>
        <dbReference type="ARBA" id="ARBA00023136"/>
    </source>
</evidence>
<evidence type="ECO:0000256" key="3">
    <source>
        <dbReference type="ARBA" id="ARBA00022449"/>
    </source>
</evidence>
<keyword evidence="8 10" id="KW-0472">Membrane</keyword>
<evidence type="ECO:0000256" key="1">
    <source>
        <dbReference type="ARBA" id="ARBA00004429"/>
    </source>
</evidence>
<dbReference type="PANTHER" id="PTHR43298:SF2">
    <property type="entry name" value="FMN_FAD EXPORTER YEEO-RELATED"/>
    <property type="match status" value="1"/>
</dbReference>
<dbReference type="InterPro" id="IPR002528">
    <property type="entry name" value="MATE_fam"/>
</dbReference>
<dbReference type="PANTHER" id="PTHR43298">
    <property type="entry name" value="MULTIDRUG RESISTANCE PROTEIN NORM-RELATED"/>
    <property type="match status" value="1"/>
</dbReference>
<keyword evidence="2" id="KW-0813">Transport</keyword>
<comment type="subcellular location">
    <subcellularLocation>
        <location evidence="1">Cell inner membrane</location>
        <topology evidence="1">Multi-pass membrane protein</topology>
    </subcellularLocation>
</comment>
<name>A0ABR7A6E8_9BURK</name>
<feature type="transmembrane region" description="Helical" evidence="10">
    <location>
        <begin position="52"/>
        <end position="73"/>
    </location>
</feature>
<proteinExistence type="predicted"/>
<feature type="transmembrane region" description="Helical" evidence="10">
    <location>
        <begin position="94"/>
        <end position="118"/>
    </location>
</feature>
<feature type="transmembrane region" description="Helical" evidence="10">
    <location>
        <begin position="423"/>
        <end position="447"/>
    </location>
</feature>
<dbReference type="PIRSF" id="PIRSF006603">
    <property type="entry name" value="DinF"/>
    <property type="match status" value="1"/>
</dbReference>
<dbReference type="RefSeq" id="WP_186903905.1">
    <property type="nucleotide sequence ID" value="NZ_JACOGD010000005.1"/>
</dbReference>
<keyword evidence="12" id="KW-1185">Reference proteome</keyword>
<keyword evidence="6 10" id="KW-1133">Transmembrane helix</keyword>
<keyword evidence="7" id="KW-0406">Ion transport</keyword>
<feature type="transmembrane region" description="Helical" evidence="10">
    <location>
        <begin position="276"/>
        <end position="295"/>
    </location>
</feature>
<feature type="transmembrane region" description="Helical" evidence="10">
    <location>
        <begin position="12"/>
        <end position="32"/>
    </location>
</feature>
<organism evidence="11 12">
    <name type="scientific">Undibacterium curvum</name>
    <dbReference type="NCBI Taxonomy" id="2762294"/>
    <lineage>
        <taxon>Bacteria</taxon>
        <taxon>Pseudomonadati</taxon>
        <taxon>Pseudomonadota</taxon>
        <taxon>Betaproteobacteria</taxon>
        <taxon>Burkholderiales</taxon>
        <taxon>Oxalobacteraceae</taxon>
        <taxon>Undibacterium</taxon>
    </lineage>
</organism>
<dbReference type="InterPro" id="IPR048279">
    <property type="entry name" value="MdtK-like"/>
</dbReference>
<feature type="transmembrane region" description="Helical" evidence="10">
    <location>
        <begin position="390"/>
        <end position="411"/>
    </location>
</feature>
<feature type="transmembrane region" description="Helical" evidence="10">
    <location>
        <begin position="130"/>
        <end position="148"/>
    </location>
</feature>
<evidence type="ECO:0000256" key="6">
    <source>
        <dbReference type="ARBA" id="ARBA00022989"/>
    </source>
</evidence>
<evidence type="ECO:0000256" key="4">
    <source>
        <dbReference type="ARBA" id="ARBA00022475"/>
    </source>
</evidence>
<keyword evidence="4" id="KW-1003">Cell membrane</keyword>
<evidence type="ECO:0000256" key="7">
    <source>
        <dbReference type="ARBA" id="ARBA00023065"/>
    </source>
</evidence>
<evidence type="ECO:0000313" key="11">
    <source>
        <dbReference type="EMBL" id="MBC3932232.1"/>
    </source>
</evidence>
<dbReference type="Proteomes" id="UP000654304">
    <property type="component" value="Unassembled WGS sequence"/>
</dbReference>
<dbReference type="EMBL" id="JACOGD010000005">
    <property type="protein sequence ID" value="MBC3932232.1"/>
    <property type="molecule type" value="Genomic_DNA"/>
</dbReference>
<feature type="transmembrane region" description="Helical" evidence="10">
    <location>
        <begin position="160"/>
        <end position="183"/>
    </location>
</feature>
<evidence type="ECO:0000256" key="5">
    <source>
        <dbReference type="ARBA" id="ARBA00022692"/>
    </source>
</evidence>
<evidence type="ECO:0000256" key="10">
    <source>
        <dbReference type="SAM" id="Phobius"/>
    </source>
</evidence>
<evidence type="ECO:0000313" key="12">
    <source>
        <dbReference type="Proteomes" id="UP000654304"/>
    </source>
</evidence>
<dbReference type="Pfam" id="PF01554">
    <property type="entry name" value="MatE"/>
    <property type="match status" value="2"/>
</dbReference>
<feature type="transmembrane region" description="Helical" evidence="10">
    <location>
        <begin position="241"/>
        <end position="264"/>
    </location>
</feature>
<accession>A0ABR7A6E8</accession>
<gene>
    <name evidence="11" type="ORF">H8K43_11140</name>
</gene>
<feature type="transmembrane region" description="Helical" evidence="10">
    <location>
        <begin position="189"/>
        <end position="211"/>
    </location>
</feature>
<dbReference type="CDD" id="cd13131">
    <property type="entry name" value="MATE_NorM_like"/>
    <property type="match status" value="1"/>
</dbReference>
<evidence type="ECO:0000256" key="9">
    <source>
        <dbReference type="ARBA" id="ARBA00031636"/>
    </source>
</evidence>
<dbReference type="InterPro" id="IPR050222">
    <property type="entry name" value="MATE_MdtK"/>
</dbReference>
<sequence length="466" mass="50252">MKTRIRTEAAALWHLAWPVLIGQLATVGMGVADVAMTGHFSAEELAAVSLGTSLWTIVLVTAMGVMMAVNAVVSHEVGAGQTQRVPHVVRQSMWMGMGIGLAGCVLLNASTLVFDYLMLEPQVQEKAARFVHIISIGMPAFAIYRALYGYTTSLNQTKPVMLIAVAGLVFNIIINWLFIYGRFGLPQLGASGCALATGLGIWLMLGAMLWWMRRSPVYRETYPFHQSEAPHWPEIRSMLKLGLPIGVTYFAEVSAFSAVGLLIARFGVIEVSSNQIALNFSSLVFMVPMSIGIALTTRVGQSLGEGDAERARFVSWVGVSLGVIFSVLSASLITIFRDLIAAAYTSDPAVQRLTADLLLFAAIFQLSDAAQVTTSCAIRGYKITRTPMLIHLMAFYGFALPIGCLLGLGIAPDWLPWRPQTPMAAAGFWIGLVSGLTVAGILLLAYLHRISQGRIRLTANSGKIAG</sequence>
<evidence type="ECO:0000256" key="2">
    <source>
        <dbReference type="ARBA" id="ARBA00022448"/>
    </source>
</evidence>
<comment type="caution">
    <text evidence="11">The sequence shown here is derived from an EMBL/GenBank/DDBJ whole genome shotgun (WGS) entry which is preliminary data.</text>
</comment>
<protein>
    <recommendedName>
        <fullName evidence="9">Multidrug-efflux transporter</fullName>
    </recommendedName>
</protein>
<reference evidence="11 12" key="1">
    <citation type="submission" date="2020-08" db="EMBL/GenBank/DDBJ databases">
        <title>Novel species isolated from subtropical streams in China.</title>
        <authorList>
            <person name="Lu H."/>
        </authorList>
    </citation>
    <scope>NUCLEOTIDE SEQUENCE [LARGE SCALE GENOMIC DNA]</scope>
    <source>
        <strain evidence="11 12">CY22W</strain>
    </source>
</reference>